<dbReference type="AlphaFoldDB" id="A0A6A6UXP6"/>
<gene>
    <name evidence="2" type="ORF">M011DRAFT_529454</name>
</gene>
<sequence length="221" mass="25046">MAFDEMKEKVTPKNPSRDPSPNRGTALSQEDAIPPIRKPLRAWQSENNIDTSSQIKLRRISHMRYQHPDLDEITTFLRDFGMTVAKKTPTQRWYKGYGTDQYVYYAEKGEKKFLGGAFEVSSFADLEKASRLPGASDIIDLTDAPGGGHMVTVPDPAGFPVNLLFGQTPSEGGPMPEILTTNYESHKPRIARFLRFKPVVMVHAQFQPRAYGFPIHRYTRE</sequence>
<evidence type="ECO:0000256" key="1">
    <source>
        <dbReference type="SAM" id="MobiDB-lite"/>
    </source>
</evidence>
<name>A0A6A6UXP6_9PLEO</name>
<keyword evidence="3" id="KW-1185">Reference proteome</keyword>
<evidence type="ECO:0000313" key="3">
    <source>
        <dbReference type="Proteomes" id="UP000799440"/>
    </source>
</evidence>
<protein>
    <recommendedName>
        <fullName evidence="4">VOC domain-containing protein</fullName>
    </recommendedName>
</protein>
<dbReference type="CDD" id="cd07267">
    <property type="entry name" value="THT_Oxygenase_N"/>
    <property type="match status" value="1"/>
</dbReference>
<dbReference type="FunFam" id="3.10.180.10:FF:000039">
    <property type="entry name" value="Trihydroxytoluene oxygenase (AFU_orthologue AFUA_8G02470)"/>
    <property type="match status" value="1"/>
</dbReference>
<feature type="compositionally biased region" description="Polar residues" evidence="1">
    <location>
        <begin position="13"/>
        <end position="28"/>
    </location>
</feature>
<dbReference type="EMBL" id="MU006601">
    <property type="protein sequence ID" value="KAF2743048.1"/>
    <property type="molecule type" value="Genomic_DNA"/>
</dbReference>
<dbReference type="Proteomes" id="UP000799440">
    <property type="component" value="Unassembled WGS sequence"/>
</dbReference>
<feature type="region of interest" description="Disordered" evidence="1">
    <location>
        <begin position="1"/>
        <end position="33"/>
    </location>
</feature>
<evidence type="ECO:0008006" key="4">
    <source>
        <dbReference type="Google" id="ProtNLM"/>
    </source>
</evidence>
<proteinExistence type="predicted"/>
<reference evidence="2" key="1">
    <citation type="journal article" date="2020" name="Stud. Mycol.">
        <title>101 Dothideomycetes genomes: a test case for predicting lifestyles and emergence of pathogens.</title>
        <authorList>
            <person name="Haridas S."/>
            <person name="Albert R."/>
            <person name="Binder M."/>
            <person name="Bloem J."/>
            <person name="Labutti K."/>
            <person name="Salamov A."/>
            <person name="Andreopoulos B."/>
            <person name="Baker S."/>
            <person name="Barry K."/>
            <person name="Bills G."/>
            <person name="Bluhm B."/>
            <person name="Cannon C."/>
            <person name="Castanera R."/>
            <person name="Culley D."/>
            <person name="Daum C."/>
            <person name="Ezra D."/>
            <person name="Gonzalez J."/>
            <person name="Henrissat B."/>
            <person name="Kuo A."/>
            <person name="Liang C."/>
            <person name="Lipzen A."/>
            <person name="Lutzoni F."/>
            <person name="Magnuson J."/>
            <person name="Mondo S."/>
            <person name="Nolan M."/>
            <person name="Ohm R."/>
            <person name="Pangilinan J."/>
            <person name="Park H.-J."/>
            <person name="Ramirez L."/>
            <person name="Alfaro M."/>
            <person name="Sun H."/>
            <person name="Tritt A."/>
            <person name="Yoshinaga Y."/>
            <person name="Zwiers L.-H."/>
            <person name="Turgeon B."/>
            <person name="Goodwin S."/>
            <person name="Spatafora J."/>
            <person name="Crous P."/>
            <person name="Grigoriev I."/>
        </authorList>
    </citation>
    <scope>NUCLEOTIDE SEQUENCE</scope>
    <source>
        <strain evidence="2">CBS 119925</strain>
    </source>
</reference>
<organism evidence="2 3">
    <name type="scientific">Sporormia fimetaria CBS 119925</name>
    <dbReference type="NCBI Taxonomy" id="1340428"/>
    <lineage>
        <taxon>Eukaryota</taxon>
        <taxon>Fungi</taxon>
        <taxon>Dikarya</taxon>
        <taxon>Ascomycota</taxon>
        <taxon>Pezizomycotina</taxon>
        <taxon>Dothideomycetes</taxon>
        <taxon>Pleosporomycetidae</taxon>
        <taxon>Pleosporales</taxon>
        <taxon>Sporormiaceae</taxon>
        <taxon>Sporormia</taxon>
    </lineage>
</organism>
<dbReference type="OrthoDB" id="3360610at2759"/>
<dbReference type="SUPFAM" id="SSF54593">
    <property type="entry name" value="Glyoxalase/Bleomycin resistance protein/Dihydroxybiphenyl dioxygenase"/>
    <property type="match status" value="1"/>
</dbReference>
<evidence type="ECO:0000313" key="2">
    <source>
        <dbReference type="EMBL" id="KAF2743048.1"/>
    </source>
</evidence>
<dbReference type="InterPro" id="IPR029068">
    <property type="entry name" value="Glyas_Bleomycin-R_OHBP_Dase"/>
</dbReference>
<feature type="compositionally biased region" description="Basic and acidic residues" evidence="1">
    <location>
        <begin position="1"/>
        <end position="11"/>
    </location>
</feature>
<dbReference type="Gene3D" id="3.10.180.10">
    <property type="entry name" value="2,3-Dihydroxybiphenyl 1,2-Dioxygenase, domain 1"/>
    <property type="match status" value="1"/>
</dbReference>
<accession>A0A6A6UXP6</accession>